<proteinExistence type="predicted"/>
<name>A0AAV4P1E2_CAEEX</name>
<dbReference type="AlphaFoldDB" id="A0AAV4P1E2"/>
<gene>
    <name evidence="1" type="ORF">CEXT_482341</name>
</gene>
<organism evidence="1 2">
    <name type="scientific">Caerostris extrusa</name>
    <name type="common">Bark spider</name>
    <name type="synonym">Caerostris bankana</name>
    <dbReference type="NCBI Taxonomy" id="172846"/>
    <lineage>
        <taxon>Eukaryota</taxon>
        <taxon>Metazoa</taxon>
        <taxon>Ecdysozoa</taxon>
        <taxon>Arthropoda</taxon>
        <taxon>Chelicerata</taxon>
        <taxon>Arachnida</taxon>
        <taxon>Araneae</taxon>
        <taxon>Araneomorphae</taxon>
        <taxon>Entelegynae</taxon>
        <taxon>Araneoidea</taxon>
        <taxon>Araneidae</taxon>
        <taxon>Caerostris</taxon>
    </lineage>
</organism>
<evidence type="ECO:0000313" key="2">
    <source>
        <dbReference type="Proteomes" id="UP001054945"/>
    </source>
</evidence>
<keyword evidence="2" id="KW-1185">Reference proteome</keyword>
<comment type="caution">
    <text evidence="1">The sequence shown here is derived from an EMBL/GenBank/DDBJ whole genome shotgun (WGS) entry which is preliminary data.</text>
</comment>
<sequence>MKTPEEFNCRKCGLRSFYAPPSVEYLGPGYDPPRADKKKIIRGYYHRRRMMFPNKCISQTGKQLTTNEKYDISKPLNHFLVVFSKEKINIPESFNRITPVYPSSPETNYYGASSKAKHGTDAFELSSVMKAPVEFNCRKCGLRSFYAPPSVECLGPGYDPARGRHEKNNKGPLPPQKNGAPHKCIGAIEKRMYYLWRN</sequence>
<evidence type="ECO:0000313" key="1">
    <source>
        <dbReference type="EMBL" id="GIX90841.1"/>
    </source>
</evidence>
<reference evidence="1 2" key="1">
    <citation type="submission" date="2021-06" db="EMBL/GenBank/DDBJ databases">
        <title>Caerostris extrusa draft genome.</title>
        <authorList>
            <person name="Kono N."/>
            <person name="Arakawa K."/>
        </authorList>
    </citation>
    <scope>NUCLEOTIDE SEQUENCE [LARGE SCALE GENOMIC DNA]</scope>
</reference>
<accession>A0AAV4P1E2</accession>
<protein>
    <submittedName>
        <fullName evidence="1">Uncharacterized protein</fullName>
    </submittedName>
</protein>
<dbReference type="Proteomes" id="UP001054945">
    <property type="component" value="Unassembled WGS sequence"/>
</dbReference>
<dbReference type="EMBL" id="BPLR01021534">
    <property type="protein sequence ID" value="GIX90841.1"/>
    <property type="molecule type" value="Genomic_DNA"/>
</dbReference>